<dbReference type="Gene3D" id="1.10.287.470">
    <property type="entry name" value="Helix hairpin bin"/>
    <property type="match status" value="1"/>
</dbReference>
<dbReference type="InterPro" id="IPR000014">
    <property type="entry name" value="PAS"/>
</dbReference>
<evidence type="ECO:0000256" key="3">
    <source>
        <dbReference type="SAM" id="Coils"/>
    </source>
</evidence>
<dbReference type="PROSITE" id="PS50112">
    <property type="entry name" value="PAS"/>
    <property type="match status" value="1"/>
</dbReference>
<keyword evidence="2 3" id="KW-0175">Coiled coil</keyword>
<dbReference type="InterPro" id="IPR013656">
    <property type="entry name" value="PAS_4"/>
</dbReference>
<comment type="subcellular location">
    <subcellularLocation>
        <location evidence="1">Cell envelope</location>
    </subcellularLocation>
</comment>
<evidence type="ECO:0000256" key="4">
    <source>
        <dbReference type="SAM" id="Phobius"/>
    </source>
</evidence>
<accession>A0A3N1MAN9</accession>
<dbReference type="SMART" id="SM00091">
    <property type="entry name" value="PAS"/>
    <property type="match status" value="1"/>
</dbReference>
<dbReference type="RefSeq" id="WP_123689165.1">
    <property type="nucleotide sequence ID" value="NZ_AP019700.1"/>
</dbReference>
<gene>
    <name evidence="6" type="ORF">EDC65_1608</name>
</gene>
<dbReference type="InterPro" id="IPR050465">
    <property type="entry name" value="UPF0194_transport"/>
</dbReference>
<keyword evidence="7" id="KW-1185">Reference proteome</keyword>
<feature type="transmembrane region" description="Helical" evidence="4">
    <location>
        <begin position="172"/>
        <end position="192"/>
    </location>
</feature>
<organism evidence="6 7">
    <name type="scientific">Stella humosa</name>
    <dbReference type="NCBI Taxonomy" id="94"/>
    <lineage>
        <taxon>Bacteria</taxon>
        <taxon>Pseudomonadati</taxon>
        <taxon>Pseudomonadota</taxon>
        <taxon>Alphaproteobacteria</taxon>
        <taxon>Rhodospirillales</taxon>
        <taxon>Stellaceae</taxon>
        <taxon>Stella</taxon>
    </lineage>
</organism>
<dbReference type="Gene3D" id="3.30.450.20">
    <property type="entry name" value="PAS domain"/>
    <property type="match status" value="1"/>
</dbReference>
<dbReference type="Proteomes" id="UP000278222">
    <property type="component" value="Unassembled WGS sequence"/>
</dbReference>
<dbReference type="OrthoDB" id="9806939at2"/>
<dbReference type="InterPro" id="IPR035965">
    <property type="entry name" value="PAS-like_dom_sf"/>
</dbReference>
<dbReference type="Pfam" id="PF08448">
    <property type="entry name" value="PAS_4"/>
    <property type="match status" value="1"/>
</dbReference>
<feature type="coiled-coil region" evidence="3">
    <location>
        <begin position="131"/>
        <end position="165"/>
    </location>
</feature>
<keyword evidence="4" id="KW-0812">Transmembrane</keyword>
<evidence type="ECO:0000313" key="6">
    <source>
        <dbReference type="EMBL" id="ROP99819.1"/>
    </source>
</evidence>
<dbReference type="SUPFAM" id="SSF55785">
    <property type="entry name" value="PYP-like sensor domain (PAS domain)"/>
    <property type="match status" value="1"/>
</dbReference>
<dbReference type="PANTHER" id="PTHR32347">
    <property type="entry name" value="EFFLUX SYSTEM COMPONENT YKNX-RELATED"/>
    <property type="match status" value="1"/>
</dbReference>
<evidence type="ECO:0000313" key="7">
    <source>
        <dbReference type="Proteomes" id="UP000278222"/>
    </source>
</evidence>
<protein>
    <submittedName>
        <fullName evidence="6">PAS domain S-box-containing protein</fullName>
    </submittedName>
</protein>
<feature type="domain" description="PAS" evidence="5">
    <location>
        <begin position="10"/>
        <end position="82"/>
    </location>
</feature>
<proteinExistence type="predicted"/>
<dbReference type="CDD" id="cd00130">
    <property type="entry name" value="PAS"/>
    <property type="match status" value="1"/>
</dbReference>
<sequence length="598" mass="64158">MVDQQTPRPGSEHALRVVESMTSGVVTLDAEGRVTAINQRAGQIIGMEADRLTGESLVALLLDDPANEALTDAIVEASYDVSGRYHREVEYHSNGRRRVLDLRANLLRGDGGTTEGVVLVIDDITETAILRASEQRLAEELRARNDNLTEAYRGLEEKTRSLDQAKRRVRSLGLIALGMAVFVVGGAAFYAWTAAQPPDIRRPTAAAGTAPSGFVVQPRPLRQTTSVTGTIEPGKVVEVTAPFAGEILARDFVYGSRVEQGQELVRLEGAEIERERRKSVVATMNARAKVDELLGWERGNEVQRARRQLAQNRQGLERAQQQLQTAADLLRRGIIAKQEHDSLQQQLSQSELQVFSSEQDLAATLRKGSSEQVTIARLDLASVEEKLADQVRQLAGARIIAPVSGVALRPRAAAASSGGEGGGSASRDIVVGSRVEQGRTLLEIGDLTSLSVRGQVDEIDVGRVRPGLPVVVQGVGFGGQPLAGEVAAVSSQANAAAGGRSARARFDVLVAIRNLPESARQALRIGMSATLEIVLYENRAALIVPPDLLRRTADGPRLMVRRGAQGEPQEVKPTLGVSLPQGIEVTAGLNPGDEIVRP</sequence>
<evidence type="ECO:0000256" key="1">
    <source>
        <dbReference type="ARBA" id="ARBA00004196"/>
    </source>
</evidence>
<dbReference type="EMBL" id="RJKX01000013">
    <property type="protein sequence ID" value="ROP99819.1"/>
    <property type="molecule type" value="Genomic_DNA"/>
</dbReference>
<keyword evidence="4" id="KW-1133">Transmembrane helix</keyword>
<keyword evidence="4" id="KW-0472">Membrane</keyword>
<name>A0A3N1MAN9_9PROT</name>
<evidence type="ECO:0000259" key="5">
    <source>
        <dbReference type="PROSITE" id="PS50112"/>
    </source>
</evidence>
<evidence type="ECO:0000256" key="2">
    <source>
        <dbReference type="ARBA" id="ARBA00023054"/>
    </source>
</evidence>
<dbReference type="AlphaFoldDB" id="A0A3N1MAN9"/>
<reference evidence="6 7" key="1">
    <citation type="submission" date="2018-11" db="EMBL/GenBank/DDBJ databases">
        <title>Genomic Encyclopedia of Type Strains, Phase IV (KMG-IV): sequencing the most valuable type-strain genomes for metagenomic binning, comparative biology and taxonomic classification.</title>
        <authorList>
            <person name="Goeker M."/>
        </authorList>
    </citation>
    <scope>NUCLEOTIDE SEQUENCE [LARGE SCALE GENOMIC DNA]</scope>
    <source>
        <strain evidence="6 7">DSM 5900</strain>
    </source>
</reference>
<dbReference type="Gene3D" id="2.40.420.20">
    <property type="match status" value="1"/>
</dbReference>
<dbReference type="GO" id="GO:0030313">
    <property type="term" value="C:cell envelope"/>
    <property type="evidence" value="ECO:0007669"/>
    <property type="project" value="UniProtKB-SubCell"/>
</dbReference>
<comment type="caution">
    <text evidence="6">The sequence shown here is derived from an EMBL/GenBank/DDBJ whole genome shotgun (WGS) entry which is preliminary data.</text>
</comment>
<dbReference type="NCBIfam" id="TIGR00229">
    <property type="entry name" value="sensory_box"/>
    <property type="match status" value="1"/>
</dbReference>
<dbReference type="Gene3D" id="2.40.50.100">
    <property type="match status" value="1"/>
</dbReference>
<dbReference type="Gene3D" id="2.40.30.170">
    <property type="match status" value="1"/>
</dbReference>